<dbReference type="InterPro" id="IPR041588">
    <property type="entry name" value="Integrase_H2C2"/>
</dbReference>
<dbReference type="SUPFAM" id="SSF53098">
    <property type="entry name" value="Ribonuclease H-like"/>
    <property type="match status" value="1"/>
</dbReference>
<dbReference type="InterPro" id="IPR012337">
    <property type="entry name" value="RNaseH-like_sf"/>
</dbReference>
<evidence type="ECO:0000313" key="2">
    <source>
        <dbReference type="EMBL" id="WMV40991.1"/>
    </source>
</evidence>
<evidence type="ECO:0000259" key="1">
    <source>
        <dbReference type="Pfam" id="PF17921"/>
    </source>
</evidence>
<sequence length="338" mass="39039">MSISDSCITVQNGSESSLVAEVKEKHNSDPIFLQLKGAVHHQRVDVFSQGEDRVLRYQRRLGVPKVGELRQQILAETHNSRYYIHPGTTKMYSDLREDFRWNGRKRDIADFMAKCPNCQQVKVEHQKLGAMTQEINIPTWKWEVINIDFIIGLPRTHRQHDSIWVIVDRVTKSARFLVVKTTDSAKDYAKLYINEIVRFHGVPLSIISDRGETALIGAYSVHDVMEKVQLIRDRLRTAQSHQKSYANVRRRALEFQVNDWVFLKVSPMKWGDEKCVGDPTSIVPLESVAVKDGLTYEDVPVEFLDRQVTRLRNKEVASVKVLWRSRSVEGDTWEAKQP</sequence>
<dbReference type="InterPro" id="IPR036397">
    <property type="entry name" value="RNaseH_sf"/>
</dbReference>
<keyword evidence="3" id="KW-1185">Reference proteome</keyword>
<dbReference type="Proteomes" id="UP001234989">
    <property type="component" value="Chromosome 8"/>
</dbReference>
<accession>A0AAF0U8A2</accession>
<dbReference type="Gene3D" id="1.10.340.70">
    <property type="match status" value="1"/>
</dbReference>
<gene>
    <name evidence="2" type="ORF">MTR67_034376</name>
</gene>
<feature type="domain" description="Integrase zinc-binding" evidence="1">
    <location>
        <begin position="68"/>
        <end position="123"/>
    </location>
</feature>
<organism evidence="2 3">
    <name type="scientific">Solanum verrucosum</name>
    <dbReference type="NCBI Taxonomy" id="315347"/>
    <lineage>
        <taxon>Eukaryota</taxon>
        <taxon>Viridiplantae</taxon>
        <taxon>Streptophyta</taxon>
        <taxon>Embryophyta</taxon>
        <taxon>Tracheophyta</taxon>
        <taxon>Spermatophyta</taxon>
        <taxon>Magnoliopsida</taxon>
        <taxon>eudicotyledons</taxon>
        <taxon>Gunneridae</taxon>
        <taxon>Pentapetalae</taxon>
        <taxon>asterids</taxon>
        <taxon>lamiids</taxon>
        <taxon>Solanales</taxon>
        <taxon>Solanaceae</taxon>
        <taxon>Solanoideae</taxon>
        <taxon>Solaneae</taxon>
        <taxon>Solanum</taxon>
    </lineage>
</organism>
<dbReference type="PANTHER" id="PTHR45835:SF91">
    <property type="entry name" value="RETROTRANSPOSON, TY3-GYPSY SUBCLASS-LIKE PROTEIN"/>
    <property type="match status" value="1"/>
</dbReference>
<name>A0AAF0U8A2_SOLVR</name>
<evidence type="ECO:0000313" key="3">
    <source>
        <dbReference type="Proteomes" id="UP001234989"/>
    </source>
</evidence>
<dbReference type="EMBL" id="CP133619">
    <property type="protein sequence ID" value="WMV40991.1"/>
    <property type="molecule type" value="Genomic_DNA"/>
</dbReference>
<proteinExistence type="predicted"/>
<dbReference type="AlphaFoldDB" id="A0AAF0U8A2"/>
<dbReference type="PANTHER" id="PTHR45835">
    <property type="entry name" value="YALI0A06105P"/>
    <property type="match status" value="1"/>
</dbReference>
<dbReference type="Pfam" id="PF17921">
    <property type="entry name" value="Integrase_H2C2"/>
    <property type="match status" value="1"/>
</dbReference>
<protein>
    <recommendedName>
        <fullName evidence="1">Integrase zinc-binding domain-containing protein</fullName>
    </recommendedName>
</protein>
<dbReference type="GO" id="GO:0003676">
    <property type="term" value="F:nucleic acid binding"/>
    <property type="evidence" value="ECO:0007669"/>
    <property type="project" value="InterPro"/>
</dbReference>
<reference evidence="2" key="1">
    <citation type="submission" date="2023-08" db="EMBL/GenBank/DDBJ databases">
        <title>A de novo genome assembly of Solanum verrucosum Schlechtendal, a Mexican diploid species geographically isolated from the other diploid A-genome species in potato relatives.</title>
        <authorList>
            <person name="Hosaka K."/>
        </authorList>
    </citation>
    <scope>NUCLEOTIDE SEQUENCE</scope>
    <source>
        <tissue evidence="2">Young leaves</tissue>
    </source>
</reference>
<dbReference type="Gene3D" id="3.30.420.10">
    <property type="entry name" value="Ribonuclease H-like superfamily/Ribonuclease H"/>
    <property type="match status" value="1"/>
</dbReference>